<proteinExistence type="predicted"/>
<dbReference type="InterPro" id="IPR046450">
    <property type="entry name" value="PA_dom_sf"/>
</dbReference>
<evidence type="ECO:0000259" key="14">
    <source>
        <dbReference type="Pfam" id="PF02225"/>
    </source>
</evidence>
<feature type="region of interest" description="Disordered" evidence="11">
    <location>
        <begin position="464"/>
        <end position="487"/>
    </location>
</feature>
<gene>
    <name evidence="16" type="ORF">Vbra_15528</name>
</gene>
<evidence type="ECO:0000313" key="17">
    <source>
        <dbReference type="Proteomes" id="UP000041254"/>
    </source>
</evidence>
<keyword evidence="2" id="KW-0245">EGF-like domain</keyword>
<evidence type="ECO:0000256" key="4">
    <source>
        <dbReference type="ARBA" id="ARBA00022729"/>
    </source>
</evidence>
<dbReference type="STRING" id="1169540.A0A0G4FIV9"/>
<evidence type="ECO:0000256" key="13">
    <source>
        <dbReference type="SAM" id="SignalP"/>
    </source>
</evidence>
<feature type="domain" description="PA" evidence="14">
    <location>
        <begin position="56"/>
        <end position="161"/>
    </location>
</feature>
<comment type="subcellular location">
    <subcellularLocation>
        <location evidence="10">Endomembrane system</location>
        <topology evidence="10">Single-pass membrane protein</topology>
    </subcellularLocation>
    <subcellularLocation>
        <location evidence="1">Membrane</location>
        <topology evidence="1">Single-pass type I membrane protein</topology>
    </subcellularLocation>
</comment>
<sequence>MVLRKPLAVCVCLAYVASTVAQIKVLHPKSLSQKFHRAKIDGSTAAFGTPYYGERITGRLVYGESKGDRWCREDDYDIPPPLGDKERKLPNIIVVRRGNCSFVTKIRIAEEEKDAVAVIVVDTLGSSRTPSEIQRVIMADDGWGDNVKVPSILISDKEGSLLIDELRKNGNNVIIELAWDVRKETTVSMDFWITPAVEKSISFLREYSHYAKTLKHKLDFRPHYWIFSLPRDYKDLCIDDDATYCALDPDMAGSTTGKDVVEETVRQLCLWEKTAIVDHNVEQSGDYSAIWWDYVDQLPNACPMDGKGNKVFGEECSLGLMKKLGADMKQIQECLTKDKESILERERLSHAWSPLAMRINDWRYSGPLDPDLITRAVCSGFEKRPKECDTLLHPSKIDFENDFEKKEHEPEEEKGVPWWIVFVSIIGASIVVVSLFFIYRVWIARHLRKALRCELMAEMKQQMSTDDDTANATPQTNPEFNPNDAQM</sequence>
<evidence type="ECO:0000313" key="16">
    <source>
        <dbReference type="EMBL" id="CEM13696.1"/>
    </source>
</evidence>
<dbReference type="PANTHER" id="PTHR22702:SF1">
    <property type="entry name" value="PROTEASE-ASSOCIATED DOMAIN-CONTAINING PROTEIN 1"/>
    <property type="match status" value="1"/>
</dbReference>
<dbReference type="PhylomeDB" id="A0A0G4FIV9"/>
<dbReference type="InterPro" id="IPR003137">
    <property type="entry name" value="PA_domain"/>
</dbReference>
<reference evidence="16 17" key="1">
    <citation type="submission" date="2014-11" db="EMBL/GenBank/DDBJ databases">
        <authorList>
            <person name="Zhu J."/>
            <person name="Qi W."/>
            <person name="Song R."/>
        </authorList>
    </citation>
    <scope>NUCLEOTIDE SEQUENCE [LARGE SCALE GENOMIC DNA]</scope>
</reference>
<keyword evidence="5" id="KW-0677">Repeat</keyword>
<evidence type="ECO:0000256" key="10">
    <source>
        <dbReference type="ARBA" id="ARBA00037847"/>
    </source>
</evidence>
<dbReference type="OMA" id="WRYMNYF"/>
<evidence type="ECO:0000256" key="1">
    <source>
        <dbReference type="ARBA" id="ARBA00004479"/>
    </source>
</evidence>
<name>A0A0G4FIV9_VITBC</name>
<evidence type="ECO:0000256" key="5">
    <source>
        <dbReference type="ARBA" id="ARBA00022737"/>
    </source>
</evidence>
<dbReference type="VEuPathDB" id="CryptoDB:Vbra_15528"/>
<dbReference type="GO" id="GO:0016020">
    <property type="term" value="C:membrane"/>
    <property type="evidence" value="ECO:0007669"/>
    <property type="project" value="UniProtKB-SubCell"/>
</dbReference>
<dbReference type="InterPro" id="IPR056858">
    <property type="entry name" value="VSR_TRX"/>
</dbReference>
<evidence type="ECO:0000256" key="2">
    <source>
        <dbReference type="ARBA" id="ARBA00022536"/>
    </source>
</evidence>
<feature type="domain" description="Vacuolar sorting receptor thioredoxin-like" evidence="15">
    <location>
        <begin position="193"/>
        <end position="378"/>
    </location>
</feature>
<dbReference type="AlphaFoldDB" id="A0A0G4FIV9"/>
<organism evidence="16 17">
    <name type="scientific">Vitrella brassicaformis (strain CCMP3155)</name>
    <dbReference type="NCBI Taxonomy" id="1169540"/>
    <lineage>
        <taxon>Eukaryota</taxon>
        <taxon>Sar</taxon>
        <taxon>Alveolata</taxon>
        <taxon>Colpodellida</taxon>
        <taxon>Vitrellaceae</taxon>
        <taxon>Vitrella</taxon>
    </lineage>
</organism>
<evidence type="ECO:0000256" key="11">
    <source>
        <dbReference type="SAM" id="MobiDB-lite"/>
    </source>
</evidence>
<feature type="compositionally biased region" description="Polar residues" evidence="11">
    <location>
        <begin position="470"/>
        <end position="487"/>
    </location>
</feature>
<keyword evidence="6" id="KW-0106">Calcium</keyword>
<dbReference type="PANTHER" id="PTHR22702">
    <property type="entry name" value="PROTEASE-ASSOCIATED DOMAIN-CONTAINING PROTEIN"/>
    <property type="match status" value="1"/>
</dbReference>
<keyword evidence="3 12" id="KW-0812">Transmembrane</keyword>
<dbReference type="GO" id="GO:0012505">
    <property type="term" value="C:endomembrane system"/>
    <property type="evidence" value="ECO:0007669"/>
    <property type="project" value="UniProtKB-SubCell"/>
</dbReference>
<dbReference type="Pfam" id="PF02225">
    <property type="entry name" value="PA"/>
    <property type="match status" value="1"/>
</dbReference>
<keyword evidence="17" id="KW-1185">Reference proteome</keyword>
<feature type="transmembrane region" description="Helical" evidence="12">
    <location>
        <begin position="418"/>
        <end position="442"/>
    </location>
</feature>
<accession>A0A0G4FIV9</accession>
<evidence type="ECO:0000256" key="8">
    <source>
        <dbReference type="ARBA" id="ARBA00023136"/>
    </source>
</evidence>
<feature type="chain" id="PRO_5005188678" description="PA domain-containing protein" evidence="13">
    <location>
        <begin position="22"/>
        <end position="487"/>
    </location>
</feature>
<keyword evidence="9" id="KW-0325">Glycoprotein</keyword>
<dbReference type="Pfam" id="PF25011">
    <property type="entry name" value="VSR_TRX"/>
    <property type="match status" value="1"/>
</dbReference>
<evidence type="ECO:0000256" key="3">
    <source>
        <dbReference type="ARBA" id="ARBA00022692"/>
    </source>
</evidence>
<dbReference type="OrthoDB" id="10045365at2759"/>
<evidence type="ECO:0000259" key="15">
    <source>
        <dbReference type="Pfam" id="PF25011"/>
    </source>
</evidence>
<dbReference type="Gene3D" id="3.50.30.30">
    <property type="match status" value="1"/>
</dbReference>
<dbReference type="SUPFAM" id="SSF52025">
    <property type="entry name" value="PA domain"/>
    <property type="match status" value="1"/>
</dbReference>
<dbReference type="EMBL" id="CDMY01000447">
    <property type="protein sequence ID" value="CEM13696.1"/>
    <property type="molecule type" value="Genomic_DNA"/>
</dbReference>
<keyword evidence="7 12" id="KW-1133">Transmembrane helix</keyword>
<evidence type="ECO:0000256" key="12">
    <source>
        <dbReference type="SAM" id="Phobius"/>
    </source>
</evidence>
<keyword evidence="8 12" id="KW-0472">Membrane</keyword>
<evidence type="ECO:0000256" key="9">
    <source>
        <dbReference type="ARBA" id="ARBA00023180"/>
    </source>
</evidence>
<evidence type="ECO:0000256" key="6">
    <source>
        <dbReference type="ARBA" id="ARBA00022837"/>
    </source>
</evidence>
<evidence type="ECO:0000256" key="7">
    <source>
        <dbReference type="ARBA" id="ARBA00022989"/>
    </source>
</evidence>
<feature type="signal peptide" evidence="13">
    <location>
        <begin position="1"/>
        <end position="21"/>
    </location>
</feature>
<dbReference type="Proteomes" id="UP000041254">
    <property type="component" value="Unassembled WGS sequence"/>
</dbReference>
<keyword evidence="4 13" id="KW-0732">Signal</keyword>
<protein>
    <recommendedName>
        <fullName evidence="18">PA domain-containing protein</fullName>
    </recommendedName>
</protein>
<dbReference type="InParanoid" id="A0A0G4FIV9"/>
<evidence type="ECO:0008006" key="18">
    <source>
        <dbReference type="Google" id="ProtNLM"/>
    </source>
</evidence>